<evidence type="ECO:0000313" key="5">
    <source>
        <dbReference type="EMBL" id="CAF3737457.1"/>
    </source>
</evidence>
<dbReference type="GO" id="GO:0003676">
    <property type="term" value="F:nucleic acid binding"/>
    <property type="evidence" value="ECO:0007669"/>
    <property type="project" value="InterPro"/>
</dbReference>
<evidence type="ECO:0000256" key="2">
    <source>
        <dbReference type="SAM" id="SignalP"/>
    </source>
</evidence>
<feature type="signal peptide" evidence="2">
    <location>
        <begin position="1"/>
        <end position="20"/>
    </location>
</feature>
<dbReference type="EMBL" id="CAJOBC010002525">
    <property type="protein sequence ID" value="CAF3737457.1"/>
    <property type="molecule type" value="Genomic_DNA"/>
</dbReference>
<dbReference type="Proteomes" id="UP000681722">
    <property type="component" value="Unassembled WGS sequence"/>
</dbReference>
<feature type="compositionally biased region" description="Polar residues" evidence="1">
    <location>
        <begin position="215"/>
        <end position="227"/>
    </location>
</feature>
<feature type="region of interest" description="Disordered" evidence="1">
    <location>
        <begin position="215"/>
        <end position="239"/>
    </location>
</feature>
<name>A0A814DXD3_9BILA</name>
<evidence type="ECO:0000313" key="4">
    <source>
        <dbReference type="EMBL" id="CAF1043433.1"/>
    </source>
</evidence>
<dbReference type="AlphaFoldDB" id="A0A814DXD3"/>
<dbReference type="Proteomes" id="UP000677228">
    <property type="component" value="Unassembled WGS sequence"/>
</dbReference>
<evidence type="ECO:0000313" key="3">
    <source>
        <dbReference type="EMBL" id="CAF0963106.1"/>
    </source>
</evidence>
<sequence>MDDPWFLILAFLLKIGDVDAVYGIKSNHLVVVHEQLYTKIKECHERVGHHGRDKTWSEMQEQYSYIPYDVATLFFKQGDVCNSRQAFPKPIAGTDCGLINFFNCNYNELGFCFVLRPRHPQTQKLVGRANHTLQLSLGKWMQSNNTIEWAKGLKPVVYSINTSCAQTTKKPPYEVVFGQKPRSDFEMWRMLSDDGIEDKEQMPADFIQMLNEQTTSCEPDGSTNQANDEIYDGTKSQHQNSPVLCLDKDLKTDRTSKDHENIDMDMVFDGIGETVDHQAIDRHKHVNRKRFGKSITKDGAV</sequence>
<evidence type="ECO:0000313" key="7">
    <source>
        <dbReference type="Proteomes" id="UP000663829"/>
    </source>
</evidence>
<feature type="chain" id="PRO_5036410001" description="Integrase zinc-binding domain-containing protein" evidence="2">
    <location>
        <begin position="21"/>
        <end position="301"/>
    </location>
</feature>
<dbReference type="InterPro" id="IPR036397">
    <property type="entry name" value="RNaseH_sf"/>
</dbReference>
<dbReference type="EMBL" id="CAJNOQ010002525">
    <property type="protein sequence ID" value="CAF0963106.1"/>
    <property type="molecule type" value="Genomic_DNA"/>
</dbReference>
<dbReference type="Proteomes" id="UP000682733">
    <property type="component" value="Unassembled WGS sequence"/>
</dbReference>
<dbReference type="OrthoDB" id="2499658at2759"/>
<dbReference type="EMBL" id="CAJNOK010007747">
    <property type="protein sequence ID" value="CAF1043433.1"/>
    <property type="molecule type" value="Genomic_DNA"/>
</dbReference>
<comment type="caution">
    <text evidence="3">The sequence shown here is derived from an EMBL/GenBank/DDBJ whole genome shotgun (WGS) entry which is preliminary data.</text>
</comment>
<proteinExistence type="predicted"/>
<evidence type="ECO:0000313" key="6">
    <source>
        <dbReference type="EMBL" id="CAF3811508.1"/>
    </source>
</evidence>
<dbReference type="InterPro" id="IPR012337">
    <property type="entry name" value="RNaseH-like_sf"/>
</dbReference>
<evidence type="ECO:0008006" key="8">
    <source>
        <dbReference type="Google" id="ProtNLM"/>
    </source>
</evidence>
<protein>
    <recommendedName>
        <fullName evidence="8">Integrase zinc-binding domain-containing protein</fullName>
    </recommendedName>
</protein>
<reference evidence="3" key="1">
    <citation type="submission" date="2021-02" db="EMBL/GenBank/DDBJ databases">
        <authorList>
            <person name="Nowell W R."/>
        </authorList>
    </citation>
    <scope>NUCLEOTIDE SEQUENCE</scope>
</reference>
<evidence type="ECO:0000256" key="1">
    <source>
        <dbReference type="SAM" id="MobiDB-lite"/>
    </source>
</evidence>
<accession>A0A814DXD3</accession>
<dbReference type="EMBL" id="CAJOBA010007757">
    <property type="protein sequence ID" value="CAF3811508.1"/>
    <property type="molecule type" value="Genomic_DNA"/>
</dbReference>
<keyword evidence="7" id="KW-1185">Reference proteome</keyword>
<gene>
    <name evidence="3" type="ORF">GPM918_LOCUS11859</name>
    <name evidence="4" type="ORF">OVA965_LOCUS16602</name>
    <name evidence="5" type="ORF">SRO942_LOCUS11860</name>
    <name evidence="6" type="ORF">TMI583_LOCUS16609</name>
</gene>
<dbReference type="SUPFAM" id="SSF53098">
    <property type="entry name" value="Ribonuclease H-like"/>
    <property type="match status" value="1"/>
</dbReference>
<keyword evidence="2" id="KW-0732">Signal</keyword>
<dbReference type="Proteomes" id="UP000663829">
    <property type="component" value="Unassembled WGS sequence"/>
</dbReference>
<dbReference type="Gene3D" id="3.30.420.10">
    <property type="entry name" value="Ribonuclease H-like superfamily/Ribonuclease H"/>
    <property type="match status" value="1"/>
</dbReference>
<organism evidence="3 7">
    <name type="scientific">Didymodactylos carnosus</name>
    <dbReference type="NCBI Taxonomy" id="1234261"/>
    <lineage>
        <taxon>Eukaryota</taxon>
        <taxon>Metazoa</taxon>
        <taxon>Spiralia</taxon>
        <taxon>Gnathifera</taxon>
        <taxon>Rotifera</taxon>
        <taxon>Eurotatoria</taxon>
        <taxon>Bdelloidea</taxon>
        <taxon>Philodinida</taxon>
        <taxon>Philodinidae</taxon>
        <taxon>Didymodactylos</taxon>
    </lineage>
</organism>